<dbReference type="SUPFAM" id="SSF57850">
    <property type="entry name" value="RING/U-box"/>
    <property type="match status" value="1"/>
</dbReference>
<dbReference type="GO" id="GO:0000209">
    <property type="term" value="P:protein polyubiquitination"/>
    <property type="evidence" value="ECO:0007669"/>
    <property type="project" value="TreeGrafter"/>
</dbReference>
<evidence type="ECO:0000256" key="10">
    <source>
        <dbReference type="ARBA" id="ARBA00023242"/>
    </source>
</evidence>
<dbReference type="PROSITE" id="PS51698">
    <property type="entry name" value="U_BOX"/>
    <property type="match status" value="1"/>
</dbReference>
<keyword evidence="6" id="KW-0963">Cytoplasm</keyword>
<evidence type="ECO:0000256" key="4">
    <source>
        <dbReference type="ARBA" id="ARBA00004906"/>
    </source>
</evidence>
<evidence type="ECO:0000256" key="1">
    <source>
        <dbReference type="ARBA" id="ARBA00000900"/>
    </source>
</evidence>
<dbReference type="InterPro" id="IPR045132">
    <property type="entry name" value="UBE4"/>
</dbReference>
<keyword evidence="7" id="KW-0808">Transferase</keyword>
<dbReference type="PANTHER" id="PTHR13931:SF2">
    <property type="entry name" value="UBIQUITIN CONJUGATION FACTOR E4 B"/>
    <property type="match status" value="1"/>
</dbReference>
<dbReference type="InterPro" id="IPR003613">
    <property type="entry name" value="Ubox_domain"/>
</dbReference>
<feature type="region of interest" description="Disordered" evidence="12">
    <location>
        <begin position="1"/>
        <end position="101"/>
    </location>
</feature>
<dbReference type="AlphaFoldDB" id="A0AAV9UDF3"/>
<keyword evidence="8" id="KW-0833">Ubl conjugation pathway</keyword>
<keyword evidence="9" id="KW-0697">Rotamase</keyword>
<keyword evidence="11" id="KW-0175">Coiled coil</keyword>
<dbReference type="GO" id="GO:0006511">
    <property type="term" value="P:ubiquitin-dependent protein catabolic process"/>
    <property type="evidence" value="ECO:0007669"/>
    <property type="project" value="InterPro"/>
</dbReference>
<evidence type="ECO:0000256" key="2">
    <source>
        <dbReference type="ARBA" id="ARBA00004123"/>
    </source>
</evidence>
<evidence type="ECO:0000256" key="5">
    <source>
        <dbReference type="ARBA" id="ARBA00007434"/>
    </source>
</evidence>
<gene>
    <name evidence="14" type="ORF">TWF696_009891</name>
</gene>
<accession>A0AAV9UDF3</accession>
<dbReference type="InterPro" id="IPR013083">
    <property type="entry name" value="Znf_RING/FYVE/PHD"/>
</dbReference>
<feature type="domain" description="U-box" evidence="13">
    <location>
        <begin position="963"/>
        <end position="1037"/>
    </location>
</feature>
<organism evidence="14 15">
    <name type="scientific">Orbilia brochopaga</name>
    <dbReference type="NCBI Taxonomy" id="3140254"/>
    <lineage>
        <taxon>Eukaryota</taxon>
        <taxon>Fungi</taxon>
        <taxon>Dikarya</taxon>
        <taxon>Ascomycota</taxon>
        <taxon>Pezizomycotina</taxon>
        <taxon>Orbiliomycetes</taxon>
        <taxon>Orbiliales</taxon>
        <taxon>Orbiliaceae</taxon>
        <taxon>Orbilia</taxon>
    </lineage>
</organism>
<dbReference type="GO" id="GO:0003755">
    <property type="term" value="F:peptidyl-prolyl cis-trans isomerase activity"/>
    <property type="evidence" value="ECO:0007669"/>
    <property type="project" value="UniProtKB-KW"/>
</dbReference>
<evidence type="ECO:0000256" key="3">
    <source>
        <dbReference type="ARBA" id="ARBA00004496"/>
    </source>
</evidence>
<keyword evidence="9" id="KW-0413">Isomerase</keyword>
<dbReference type="GO" id="GO:0005737">
    <property type="term" value="C:cytoplasm"/>
    <property type="evidence" value="ECO:0007669"/>
    <property type="project" value="UniProtKB-SubCell"/>
</dbReference>
<name>A0AAV9UDF3_9PEZI</name>
<comment type="caution">
    <text evidence="14">The sequence shown here is derived from an EMBL/GenBank/DDBJ whole genome shotgun (WGS) entry which is preliminary data.</text>
</comment>
<dbReference type="FunFam" id="3.30.40.10:FF:000055">
    <property type="entry name" value="Ubiquitin conjugation factor e4 a"/>
    <property type="match status" value="1"/>
</dbReference>
<proteinExistence type="inferred from homology"/>
<keyword evidence="15" id="KW-1185">Reference proteome</keyword>
<comment type="pathway">
    <text evidence="4">Protein modification; protein ubiquitination.</text>
</comment>
<dbReference type="InterPro" id="IPR019474">
    <property type="entry name" value="Ub_conjug_fac_E4_core"/>
</dbReference>
<evidence type="ECO:0000256" key="7">
    <source>
        <dbReference type="ARBA" id="ARBA00022679"/>
    </source>
</evidence>
<comment type="similarity">
    <text evidence="5">Belongs to the ubiquitin conjugation factor E4 family.</text>
</comment>
<reference evidence="14 15" key="1">
    <citation type="submission" date="2019-10" db="EMBL/GenBank/DDBJ databases">
        <authorList>
            <person name="Palmer J.M."/>
        </authorList>
    </citation>
    <scope>NUCLEOTIDE SEQUENCE [LARGE SCALE GENOMIC DNA]</scope>
    <source>
        <strain evidence="14 15">TWF696</strain>
    </source>
</reference>
<feature type="compositionally biased region" description="Polar residues" evidence="12">
    <location>
        <begin position="76"/>
        <end position="100"/>
    </location>
</feature>
<dbReference type="Pfam" id="PF10408">
    <property type="entry name" value="Ufd2P_core"/>
    <property type="match status" value="1"/>
</dbReference>
<evidence type="ECO:0000256" key="11">
    <source>
        <dbReference type="SAM" id="Coils"/>
    </source>
</evidence>
<dbReference type="CDD" id="cd16657">
    <property type="entry name" value="RING-Ubox_UBE4A"/>
    <property type="match status" value="1"/>
</dbReference>
<evidence type="ECO:0000313" key="14">
    <source>
        <dbReference type="EMBL" id="KAK6339107.1"/>
    </source>
</evidence>
<dbReference type="GO" id="GO:0005634">
    <property type="term" value="C:nucleus"/>
    <property type="evidence" value="ECO:0007669"/>
    <property type="project" value="UniProtKB-SubCell"/>
</dbReference>
<feature type="coiled-coil region" evidence="11">
    <location>
        <begin position="509"/>
        <end position="536"/>
    </location>
</feature>
<protein>
    <recommendedName>
        <fullName evidence="13">U-box domain-containing protein</fullName>
    </recommendedName>
</protein>
<dbReference type="Pfam" id="PF04564">
    <property type="entry name" value="U-box"/>
    <property type="match status" value="1"/>
</dbReference>
<dbReference type="PANTHER" id="PTHR13931">
    <property type="entry name" value="UBIQUITINATION FACTOR E4"/>
    <property type="match status" value="1"/>
</dbReference>
<comment type="subcellular location">
    <subcellularLocation>
        <location evidence="3">Cytoplasm</location>
    </subcellularLocation>
    <subcellularLocation>
        <location evidence="2">Nucleus</location>
    </subcellularLocation>
</comment>
<keyword evidence="10" id="KW-0539">Nucleus</keyword>
<dbReference type="Gene3D" id="3.30.40.10">
    <property type="entry name" value="Zinc/RING finger domain, C3HC4 (zinc finger)"/>
    <property type="match status" value="1"/>
</dbReference>
<dbReference type="GO" id="GO:0036503">
    <property type="term" value="P:ERAD pathway"/>
    <property type="evidence" value="ECO:0007669"/>
    <property type="project" value="InterPro"/>
</dbReference>
<dbReference type="GO" id="GO:0034450">
    <property type="term" value="F:ubiquitin-ubiquitin ligase activity"/>
    <property type="evidence" value="ECO:0007669"/>
    <property type="project" value="InterPro"/>
</dbReference>
<comment type="catalytic activity">
    <reaction evidence="1">
        <text>S-ubiquitinyl-[E2 ubiquitin-conjugating enzyme]-L-cysteine + [acceptor protein]-L-lysine = [E2 ubiquitin-conjugating enzyme]-L-cysteine + N(6)-ubiquitinyl-[acceptor protein]-L-lysine.</text>
        <dbReference type="EC" id="2.3.2.27"/>
    </reaction>
</comment>
<dbReference type="Proteomes" id="UP001375240">
    <property type="component" value="Unassembled WGS sequence"/>
</dbReference>
<dbReference type="EMBL" id="JAVHNQ010000009">
    <property type="protein sequence ID" value="KAK6339107.1"/>
    <property type="molecule type" value="Genomic_DNA"/>
</dbReference>
<evidence type="ECO:0000259" key="13">
    <source>
        <dbReference type="PROSITE" id="PS51698"/>
    </source>
</evidence>
<dbReference type="SMART" id="SM00504">
    <property type="entry name" value="Ubox"/>
    <property type="match status" value="1"/>
</dbReference>
<sequence>MDNTPDTEAIRLKRLARLGASLQNPQNSTSAPSNPPPVGNLSLEPAGESSSVAQPPPAPIPEELHINSLKRPVSPSGDNTNTSTRSKPSTPENSVRTVTGPSLDEWENNIIARTFRVTLHNGSPDQGDLYLQDLSDEIEAQGRSMKLSLQDLDQIIISAASRAPQPFPFLRDCHKRIISIMNQSRHPRIDQGYQAKFLSEIRRICVDFCGHALVELDIFDSSSGPFDLAGDLLKTSDGEPSISLELLRDLSETFQTNRELEMVFLHSFQEMSARLRDIELIDDYQTYTLALFRIVTIKAMAILFTTSPVFLPQGLRPPDLEIETLLGPYFRISPLQGRVVELYFPSPKTQPPSALNLASSSLRLSMKAHQDQLSAIINHLVRASPEARGKVLDFFATVLNLNTKRRALQIQENTVSSDGFLLNITAILNKLCDPFMDATYTKVDKIDVRYFKQHPRINIREETKINSDQAASDAFYENAIEGKPNFNSEVFFLNVAAHHVGYIASINNASNLSHHLSELEKNLERLEQSRPRYLNNPQLIQLDHSIKILKERIQKGYSYQAAIEGLLSDEDSQLQALSFMNYLTVWLLRLISPTKDYPQKALKLPLPIPAPAEFSNLPEYMIEDVTAVFCHVARSYPSRVTNQQSEAVMTLAVALLRMSSYVKNPYLKAKLVEALYIGILPVRSGDRGVLGDLLNGHAFALDNLMHSLMSFYIEVEQTGAHTQFYDKFNIRYNISQVVKSIWRNPNYREKLGQESRINPDFFVRFVALLLNDVTYLLDESLSKLSEIHRLQNELENQNLEDTPRQERERSLASSEHHATTYVSLANETVLMVKMFTAAVPDAFVSPELVHRLAGMLDYNLVALVGPKCSNLRVKNPQKYRFDPKTLLSEMISIYLNLGTRPDFVRAIAADGRSYSPDLFPRAHAILAKIGFKSPEELLSLKVLSDAVADAKRATEQGEEELGEIPDEFLDPLLFTLMENPVILPTSKNSIDLSTIKAHLLSDPTDPFNRLPLKLEDVVPDVELKNKIEAFKAERRSRQQG</sequence>
<evidence type="ECO:0000256" key="6">
    <source>
        <dbReference type="ARBA" id="ARBA00022490"/>
    </source>
</evidence>
<evidence type="ECO:0000256" key="12">
    <source>
        <dbReference type="SAM" id="MobiDB-lite"/>
    </source>
</evidence>
<evidence type="ECO:0000313" key="15">
    <source>
        <dbReference type="Proteomes" id="UP001375240"/>
    </source>
</evidence>
<evidence type="ECO:0000256" key="9">
    <source>
        <dbReference type="ARBA" id="ARBA00023110"/>
    </source>
</evidence>
<dbReference type="GO" id="GO:0000151">
    <property type="term" value="C:ubiquitin ligase complex"/>
    <property type="evidence" value="ECO:0007669"/>
    <property type="project" value="InterPro"/>
</dbReference>
<feature type="compositionally biased region" description="Polar residues" evidence="12">
    <location>
        <begin position="21"/>
        <end position="32"/>
    </location>
</feature>
<evidence type="ECO:0000256" key="8">
    <source>
        <dbReference type="ARBA" id="ARBA00022786"/>
    </source>
</evidence>